<protein>
    <submittedName>
        <fullName evidence="2">Hydroxylase</fullName>
    </submittedName>
</protein>
<comment type="caution">
    <text evidence="2">The sequence shown here is derived from an EMBL/GenBank/DDBJ whole genome shotgun (WGS) entry which is preliminary data.</text>
</comment>
<reference evidence="2" key="1">
    <citation type="journal article" date="2014" name="Int. J. Syst. Evol. Microbiol.">
        <title>Complete genome sequence of Corynebacterium casei LMG S-19264T (=DSM 44701T), isolated from a smear-ripened cheese.</title>
        <authorList>
            <consortium name="US DOE Joint Genome Institute (JGI-PGF)"/>
            <person name="Walter F."/>
            <person name="Albersmeier A."/>
            <person name="Kalinowski J."/>
            <person name="Ruckert C."/>
        </authorList>
    </citation>
    <scope>NUCLEOTIDE SEQUENCE</scope>
    <source>
        <strain evidence="2">JCM 4234</strain>
    </source>
</reference>
<dbReference type="PANTHER" id="PTHR33993">
    <property type="entry name" value="GLYOXALASE-RELATED"/>
    <property type="match status" value="1"/>
</dbReference>
<dbReference type="EMBL" id="BMSL01000004">
    <property type="protein sequence ID" value="GGS33110.1"/>
    <property type="molecule type" value="Genomic_DNA"/>
</dbReference>
<dbReference type="Gene3D" id="3.10.180.10">
    <property type="entry name" value="2,3-Dihydroxybiphenyl 1,2-Dioxygenase, domain 1"/>
    <property type="match status" value="2"/>
</dbReference>
<dbReference type="PANTHER" id="PTHR33993:SF14">
    <property type="entry name" value="GB|AAF24581.1"/>
    <property type="match status" value="1"/>
</dbReference>
<evidence type="ECO:0000313" key="3">
    <source>
        <dbReference type="Proteomes" id="UP000653493"/>
    </source>
</evidence>
<dbReference type="InterPro" id="IPR037523">
    <property type="entry name" value="VOC_core"/>
</dbReference>
<dbReference type="Pfam" id="PF00903">
    <property type="entry name" value="Glyoxalase"/>
    <property type="match status" value="1"/>
</dbReference>
<evidence type="ECO:0000313" key="2">
    <source>
        <dbReference type="EMBL" id="GGS33110.1"/>
    </source>
</evidence>
<dbReference type="AlphaFoldDB" id="A0A918LD03"/>
<dbReference type="Proteomes" id="UP000653493">
    <property type="component" value="Unassembled WGS sequence"/>
</dbReference>
<sequence>MLTTRYVTGAPNWTDVAAPDLGPAVSFYGALFGWEFRPAGAGDLGFFERDGATVAGCRRAAPEQGPPSWTVYFRSPDARETVRAAEQARGRVLVGPTPVLQEGVTAVLADRAGAAYGIWQPGRRGGLDRAGETGALCWAELYTPDVAAAAAHYHAVLGLETSALSFPGGTYTCVGPAGEGEAGVFGGLVPLAGDPVESEPHWLPYIAVDDVDAVAARVRELGGEVRLPATDVPGAGRLARLADPHGARFAVLRPDPHTDGTG</sequence>
<dbReference type="PROSITE" id="PS51819">
    <property type="entry name" value="VOC"/>
    <property type="match status" value="2"/>
</dbReference>
<feature type="domain" description="VOC" evidence="1">
    <location>
        <begin position="10"/>
        <end position="121"/>
    </location>
</feature>
<dbReference type="InterPro" id="IPR052164">
    <property type="entry name" value="Anthracycline_SecMetBiosynth"/>
</dbReference>
<dbReference type="CDD" id="cd07247">
    <property type="entry name" value="SgaA_N_like"/>
    <property type="match status" value="1"/>
</dbReference>
<evidence type="ECO:0000259" key="1">
    <source>
        <dbReference type="PROSITE" id="PS51819"/>
    </source>
</evidence>
<dbReference type="InterPro" id="IPR004360">
    <property type="entry name" value="Glyas_Fos-R_dOase_dom"/>
</dbReference>
<gene>
    <name evidence="2" type="ORF">GCM10010238_23030</name>
</gene>
<reference evidence="2" key="2">
    <citation type="submission" date="2020-09" db="EMBL/GenBank/DDBJ databases">
        <authorList>
            <person name="Sun Q."/>
            <person name="Ohkuma M."/>
        </authorList>
    </citation>
    <scope>NUCLEOTIDE SEQUENCE</scope>
    <source>
        <strain evidence="2">JCM 4234</strain>
    </source>
</reference>
<accession>A0A918LD03</accession>
<keyword evidence="3" id="KW-1185">Reference proteome</keyword>
<proteinExistence type="predicted"/>
<name>A0A918LD03_STRGD</name>
<feature type="domain" description="VOC" evidence="1">
    <location>
        <begin position="135"/>
        <end position="254"/>
    </location>
</feature>
<organism evidence="2 3">
    <name type="scientific">Streptomyces griseoviridis</name>
    <dbReference type="NCBI Taxonomy" id="45398"/>
    <lineage>
        <taxon>Bacteria</taxon>
        <taxon>Bacillati</taxon>
        <taxon>Actinomycetota</taxon>
        <taxon>Actinomycetes</taxon>
        <taxon>Kitasatosporales</taxon>
        <taxon>Streptomycetaceae</taxon>
        <taxon>Streptomyces</taxon>
    </lineage>
</organism>
<dbReference type="SUPFAM" id="SSF54593">
    <property type="entry name" value="Glyoxalase/Bleomycin resistance protein/Dihydroxybiphenyl dioxygenase"/>
    <property type="match status" value="2"/>
</dbReference>
<dbReference type="InterPro" id="IPR029068">
    <property type="entry name" value="Glyas_Bleomycin-R_OHBP_Dase"/>
</dbReference>